<reference evidence="1 2" key="1">
    <citation type="submission" date="2016-08" db="EMBL/GenBank/DDBJ databases">
        <authorList>
            <person name="Seilhamer J.J."/>
        </authorList>
    </citation>
    <scope>NUCLEOTIDE SEQUENCE [LARGE SCALE GENOMIC DNA]</scope>
    <source>
        <strain evidence="1 2">CCBAU 10071</strain>
    </source>
</reference>
<dbReference type="Proteomes" id="UP000183174">
    <property type="component" value="Unassembled WGS sequence"/>
</dbReference>
<protein>
    <submittedName>
        <fullName evidence="1">Uncharacterized protein</fullName>
    </submittedName>
</protein>
<organism evidence="1 2">
    <name type="scientific">Bradyrhizobium yuanmingense</name>
    <dbReference type="NCBI Taxonomy" id="108015"/>
    <lineage>
        <taxon>Bacteria</taxon>
        <taxon>Pseudomonadati</taxon>
        <taxon>Pseudomonadota</taxon>
        <taxon>Alphaproteobacteria</taxon>
        <taxon>Hyphomicrobiales</taxon>
        <taxon>Nitrobacteraceae</taxon>
        <taxon>Bradyrhizobium</taxon>
    </lineage>
</organism>
<name>A0A1C3XHT6_9BRAD</name>
<accession>A0A1C3XHT6</accession>
<dbReference type="AlphaFoldDB" id="A0A1C3XHT6"/>
<dbReference type="EMBL" id="FMAE01000020">
    <property type="protein sequence ID" value="SCB51636.1"/>
    <property type="molecule type" value="Genomic_DNA"/>
</dbReference>
<evidence type="ECO:0000313" key="2">
    <source>
        <dbReference type="Proteomes" id="UP000183174"/>
    </source>
</evidence>
<sequence length="52" mass="5948">MTPQAEKVIRNLARRRDQQWPGVAASIIEGLDEILTVVRLKLPKELRPSPRT</sequence>
<proteinExistence type="predicted"/>
<evidence type="ECO:0000313" key="1">
    <source>
        <dbReference type="EMBL" id="SCB51636.1"/>
    </source>
</evidence>
<gene>
    <name evidence="1" type="ORF">GA0061099_102029</name>
</gene>